<name>A0ABZ3IWB3_SPOA4</name>
<dbReference type="Proteomes" id="UP000216052">
    <property type="component" value="Chromosome"/>
</dbReference>
<reference evidence="1" key="1">
    <citation type="submission" date="2024-05" db="EMBL/GenBank/DDBJ databases">
        <title>Isolation and characterization of Sporomusa carbonis sp. nov., a carboxydotrophic hydrogenogen in the genus of Sporomusa isolated from a charcoal burning pile.</title>
        <authorList>
            <person name="Boeer T."/>
            <person name="Rosenbaum F."/>
            <person name="Eysell L."/>
            <person name="Mueller V."/>
            <person name="Daniel R."/>
            <person name="Poehlein A."/>
        </authorList>
    </citation>
    <scope>NUCLEOTIDE SEQUENCE [LARGE SCALE GENOMIC DNA]</scope>
    <source>
        <strain evidence="1">DSM 3132</strain>
    </source>
</reference>
<dbReference type="RefSeq" id="WP_093793902.1">
    <property type="nucleotide sequence ID" value="NZ_CP155571.1"/>
</dbReference>
<organism evidence="1 2">
    <name type="scientific">Sporomusa acidovorans (strain ATCC 49682 / DSM 3132 / Mol)</name>
    <dbReference type="NCBI Taxonomy" id="1123286"/>
    <lineage>
        <taxon>Bacteria</taxon>
        <taxon>Bacillati</taxon>
        <taxon>Bacillota</taxon>
        <taxon>Negativicutes</taxon>
        <taxon>Selenomonadales</taxon>
        <taxon>Sporomusaceae</taxon>
        <taxon>Sporomusa</taxon>
    </lineage>
</organism>
<evidence type="ECO:0000313" key="2">
    <source>
        <dbReference type="Proteomes" id="UP000216052"/>
    </source>
</evidence>
<evidence type="ECO:0000313" key="1">
    <source>
        <dbReference type="EMBL" id="XFO70352.1"/>
    </source>
</evidence>
<gene>
    <name evidence="1" type="ORF">SPACI_003400</name>
</gene>
<accession>A0ABZ3IWB3</accession>
<sequence length="119" mass="13249">MLMPGIDFEVNKKPAEQNRYSTAECVINAIYAGTFNGSVLIKVLPEYQQVLGLAVWVCSNPETAARKRQAEVELVFTTEELKLVVETAMDGIEELRCLIDAKRMFGGVIGEAKEGNYEF</sequence>
<protein>
    <submittedName>
        <fullName evidence="1">Uncharacterized protein</fullName>
    </submittedName>
</protein>
<proteinExistence type="predicted"/>
<keyword evidence="2" id="KW-1185">Reference proteome</keyword>
<dbReference type="EMBL" id="CP155571">
    <property type="protein sequence ID" value="XFO70352.1"/>
    <property type="molecule type" value="Genomic_DNA"/>
</dbReference>